<name>A0A3G4ZTP8_9VIRU</name>
<accession>A0A3G4ZTP8</accession>
<protein>
    <submittedName>
        <fullName evidence="1">Uncharacterized protein</fullName>
    </submittedName>
</protein>
<proteinExistence type="predicted"/>
<organism evidence="1">
    <name type="scientific">Edafosvirus sp</name>
    <dbReference type="NCBI Taxonomy" id="2487765"/>
    <lineage>
        <taxon>Viruses</taxon>
        <taxon>Varidnaviria</taxon>
        <taxon>Bamfordvirae</taxon>
        <taxon>Nucleocytoviricota</taxon>
        <taxon>Megaviricetes</taxon>
        <taxon>Imitervirales</taxon>
        <taxon>Mimiviridae</taxon>
        <taxon>Klosneuvirinae</taxon>
    </lineage>
</organism>
<dbReference type="EMBL" id="MK072073">
    <property type="protein sequence ID" value="AYV78276.1"/>
    <property type="molecule type" value="Genomic_DNA"/>
</dbReference>
<gene>
    <name evidence="1" type="ORF">Edafosvirus8_26</name>
</gene>
<reference evidence="1" key="1">
    <citation type="submission" date="2018-10" db="EMBL/GenBank/DDBJ databases">
        <title>Hidden diversity of soil giant viruses.</title>
        <authorList>
            <person name="Schulz F."/>
            <person name="Alteio L."/>
            <person name="Goudeau D."/>
            <person name="Ryan E.M."/>
            <person name="Malmstrom R.R."/>
            <person name="Blanchard J."/>
            <person name="Woyke T."/>
        </authorList>
    </citation>
    <scope>NUCLEOTIDE SEQUENCE</scope>
    <source>
        <strain evidence="1">EDV1</strain>
    </source>
</reference>
<evidence type="ECO:0000313" key="1">
    <source>
        <dbReference type="EMBL" id="AYV78276.1"/>
    </source>
</evidence>
<sequence>MSQKEKTYDIVCSNTLENLIEKVNELMTKNYKPHKQPFNVNLTCRIRICQTMVKKSGPNDVIYVRSI</sequence>